<feature type="region of interest" description="Disordered" evidence="1">
    <location>
        <begin position="75"/>
        <end position="103"/>
    </location>
</feature>
<dbReference type="InterPro" id="IPR006311">
    <property type="entry name" value="TAT_signal"/>
</dbReference>
<accession>A0ABU0NUS0</accession>
<protein>
    <recommendedName>
        <fullName evidence="4">Phosphatase</fullName>
    </recommendedName>
</protein>
<organism evidence="2 3">
    <name type="scientific">Streptomyces rishiriensis</name>
    <dbReference type="NCBI Taxonomy" id="68264"/>
    <lineage>
        <taxon>Bacteria</taxon>
        <taxon>Bacillati</taxon>
        <taxon>Actinomycetota</taxon>
        <taxon>Actinomycetes</taxon>
        <taxon>Kitasatosporales</taxon>
        <taxon>Streptomycetaceae</taxon>
        <taxon>Streptomyces</taxon>
    </lineage>
</organism>
<dbReference type="Proteomes" id="UP001230654">
    <property type="component" value="Unassembled WGS sequence"/>
</dbReference>
<evidence type="ECO:0008006" key="4">
    <source>
        <dbReference type="Google" id="ProtNLM"/>
    </source>
</evidence>
<sequence length="103" mass="10198">MRKLLPLLATPSHPGGRSAMTCRFRCGDACFHEVPHTSDNEYVGEVIAGAIGRRALVRAAAVVTAAAAAGTAGVAGAPPAAAAPVRESGKPAGKPAAEAARGL</sequence>
<evidence type="ECO:0000313" key="2">
    <source>
        <dbReference type="EMBL" id="MDQ0582282.1"/>
    </source>
</evidence>
<proteinExistence type="predicted"/>
<dbReference type="PROSITE" id="PS51318">
    <property type="entry name" value="TAT"/>
    <property type="match status" value="1"/>
</dbReference>
<comment type="caution">
    <text evidence="2">The sequence shown here is derived from an EMBL/GenBank/DDBJ whole genome shotgun (WGS) entry which is preliminary data.</text>
</comment>
<keyword evidence="3" id="KW-1185">Reference proteome</keyword>
<evidence type="ECO:0000256" key="1">
    <source>
        <dbReference type="SAM" id="MobiDB-lite"/>
    </source>
</evidence>
<dbReference type="EMBL" id="JAUSWV010000002">
    <property type="protein sequence ID" value="MDQ0582282.1"/>
    <property type="molecule type" value="Genomic_DNA"/>
</dbReference>
<name>A0ABU0NUS0_STRRH</name>
<evidence type="ECO:0000313" key="3">
    <source>
        <dbReference type="Proteomes" id="UP001230654"/>
    </source>
</evidence>
<gene>
    <name evidence="2" type="ORF">QF030_004460</name>
</gene>
<reference evidence="2 3" key="1">
    <citation type="submission" date="2023-07" db="EMBL/GenBank/DDBJ databases">
        <title>Comparative genomics of wheat-associated soil bacteria to identify genetic determinants of phenazine resistance.</title>
        <authorList>
            <person name="Mouncey N."/>
        </authorList>
    </citation>
    <scope>NUCLEOTIDE SEQUENCE [LARGE SCALE GENOMIC DNA]</scope>
    <source>
        <strain evidence="2 3">B2I6</strain>
    </source>
</reference>